<accession>K6CVD9</accession>
<protein>
    <submittedName>
        <fullName evidence="2">Uncharacterized protein</fullName>
    </submittedName>
</protein>
<dbReference type="EMBL" id="AJLR01000121">
    <property type="protein sequence ID" value="EKN64192.1"/>
    <property type="molecule type" value="Genomic_DNA"/>
</dbReference>
<dbReference type="Proteomes" id="UP000006315">
    <property type="component" value="Unassembled WGS sequence"/>
</dbReference>
<dbReference type="AlphaFoldDB" id="K6CVD9"/>
<gene>
    <name evidence="2" type="ORF">BAZO_14314</name>
</gene>
<sequence>MAPSGYVAIRLDWPDFFIPRKDRRKGFLAFMVFQAIIWLCDISSFTYGLLSAPIRVLLKATDLSITINYVFKLVYVVATVILFFIPKNKI</sequence>
<keyword evidence="1" id="KW-1133">Transmembrane helix</keyword>
<evidence type="ECO:0000313" key="2">
    <source>
        <dbReference type="EMBL" id="EKN64192.1"/>
    </source>
</evidence>
<keyword evidence="1" id="KW-0812">Transmembrane</keyword>
<organism evidence="2 3">
    <name type="scientific">Schinkia azotoformans LMG 9581</name>
    <dbReference type="NCBI Taxonomy" id="1131731"/>
    <lineage>
        <taxon>Bacteria</taxon>
        <taxon>Bacillati</taxon>
        <taxon>Bacillota</taxon>
        <taxon>Bacilli</taxon>
        <taxon>Bacillales</taxon>
        <taxon>Bacillaceae</taxon>
        <taxon>Calidifontibacillus/Schinkia group</taxon>
        <taxon>Schinkia</taxon>
    </lineage>
</organism>
<feature type="transmembrane region" description="Helical" evidence="1">
    <location>
        <begin position="67"/>
        <end position="85"/>
    </location>
</feature>
<name>K6CVD9_SCHAZ</name>
<reference evidence="2 3" key="1">
    <citation type="journal article" date="2012" name="Front. Microbiol.">
        <title>Redundancy and modularity in membrane-associated dissimilatory nitrate reduction in Bacillus.</title>
        <authorList>
            <person name="Heylen K."/>
            <person name="Keltjens J."/>
        </authorList>
    </citation>
    <scope>NUCLEOTIDE SEQUENCE [LARGE SCALE GENOMIC DNA]</scope>
    <source>
        <strain evidence="2 3">LMG 9581</strain>
    </source>
</reference>
<comment type="caution">
    <text evidence="2">The sequence shown here is derived from an EMBL/GenBank/DDBJ whole genome shotgun (WGS) entry which is preliminary data.</text>
</comment>
<keyword evidence="1" id="KW-0472">Membrane</keyword>
<evidence type="ECO:0000313" key="3">
    <source>
        <dbReference type="Proteomes" id="UP000006315"/>
    </source>
</evidence>
<keyword evidence="3" id="KW-1185">Reference proteome</keyword>
<evidence type="ECO:0000256" key="1">
    <source>
        <dbReference type="SAM" id="Phobius"/>
    </source>
</evidence>
<proteinExistence type="predicted"/>
<feature type="transmembrane region" description="Helical" evidence="1">
    <location>
        <begin position="27"/>
        <end position="47"/>
    </location>
</feature>